<dbReference type="InterPro" id="IPR006555">
    <property type="entry name" value="ATP-dep_Helicase_C"/>
</dbReference>
<dbReference type="GO" id="GO:0005524">
    <property type="term" value="F:ATP binding"/>
    <property type="evidence" value="ECO:0007669"/>
    <property type="project" value="InterPro"/>
</dbReference>
<name>A0A2G5P3M9_9MYCO</name>
<evidence type="ECO:0000313" key="2">
    <source>
        <dbReference type="EMBL" id="PIB73058.1"/>
    </source>
</evidence>
<dbReference type="PROSITE" id="PS51192">
    <property type="entry name" value="HELICASE_ATP_BIND_1"/>
    <property type="match status" value="1"/>
</dbReference>
<evidence type="ECO:0000313" key="3">
    <source>
        <dbReference type="Proteomes" id="UP000230551"/>
    </source>
</evidence>
<organism evidence="2 3">
    <name type="scientific">Mycolicibacterium brumae</name>
    <dbReference type="NCBI Taxonomy" id="85968"/>
    <lineage>
        <taxon>Bacteria</taxon>
        <taxon>Bacillati</taxon>
        <taxon>Actinomycetota</taxon>
        <taxon>Actinomycetes</taxon>
        <taxon>Mycobacteriales</taxon>
        <taxon>Mycobacteriaceae</taxon>
        <taxon>Mycolicibacterium</taxon>
    </lineage>
</organism>
<dbReference type="SMART" id="SM00487">
    <property type="entry name" value="DEXDc"/>
    <property type="match status" value="1"/>
</dbReference>
<dbReference type="SMART" id="SM00491">
    <property type="entry name" value="HELICc2"/>
    <property type="match status" value="1"/>
</dbReference>
<dbReference type="InterPro" id="IPR014001">
    <property type="entry name" value="Helicase_ATP-bd"/>
</dbReference>
<dbReference type="GO" id="GO:0016818">
    <property type="term" value="F:hydrolase activity, acting on acid anhydrides, in phosphorus-containing anhydrides"/>
    <property type="evidence" value="ECO:0007669"/>
    <property type="project" value="InterPro"/>
</dbReference>
<dbReference type="OrthoDB" id="366844at2"/>
<proteinExistence type="predicted"/>
<comment type="caution">
    <text evidence="2">The sequence shown here is derived from an EMBL/GenBank/DDBJ whole genome shotgun (WGS) entry which is preliminary data.</text>
</comment>
<protein>
    <recommendedName>
        <fullName evidence="1">Helicase ATP-binding domain-containing protein</fullName>
    </recommendedName>
</protein>
<dbReference type="SUPFAM" id="SSF52540">
    <property type="entry name" value="P-loop containing nucleoside triphosphate hydrolases"/>
    <property type="match status" value="1"/>
</dbReference>
<dbReference type="EMBL" id="PDCN02000052">
    <property type="protein sequence ID" value="PIB73058.1"/>
    <property type="molecule type" value="Genomic_DNA"/>
</dbReference>
<dbReference type="GO" id="GO:0004386">
    <property type="term" value="F:helicase activity"/>
    <property type="evidence" value="ECO:0007669"/>
    <property type="project" value="InterPro"/>
</dbReference>
<dbReference type="STRING" id="85968.GCA_900073015_03792"/>
<accession>A0A2G5P3M9</accession>
<dbReference type="InterPro" id="IPR027417">
    <property type="entry name" value="P-loop_NTPase"/>
</dbReference>
<dbReference type="Pfam" id="PF04851">
    <property type="entry name" value="ResIII"/>
    <property type="match status" value="1"/>
</dbReference>
<evidence type="ECO:0000259" key="1">
    <source>
        <dbReference type="PROSITE" id="PS51192"/>
    </source>
</evidence>
<dbReference type="Pfam" id="PF13307">
    <property type="entry name" value="Helicase_C_2"/>
    <property type="match status" value="1"/>
</dbReference>
<dbReference type="GO" id="GO:0006139">
    <property type="term" value="P:nucleobase-containing compound metabolic process"/>
    <property type="evidence" value="ECO:0007669"/>
    <property type="project" value="InterPro"/>
</dbReference>
<keyword evidence="3" id="KW-1185">Reference proteome</keyword>
<feature type="domain" description="Helicase ATP-binding" evidence="1">
    <location>
        <begin position="46"/>
        <end position="310"/>
    </location>
</feature>
<gene>
    <name evidence="2" type="ORF">CQY22_018475</name>
</gene>
<dbReference type="Gene3D" id="3.40.50.300">
    <property type="entry name" value="P-loop containing nucleotide triphosphate hydrolases"/>
    <property type="match status" value="2"/>
</dbReference>
<dbReference type="AlphaFoldDB" id="A0A2G5P3M9"/>
<dbReference type="InterPro" id="IPR006935">
    <property type="entry name" value="Helicase/UvrB_N"/>
</dbReference>
<sequence length="829" mass="90549">MDFNKLLADGEQAAPIEPRELFASLPSKAEGYGYLRDVQGQVLSAWHERRAQRDLIIKVNTGAGKTIDGLIILQSYLNEDLGPALYVAPNKYLVSQVIEEAHHIGLSVVEDPDSPKYRLGQAICVINAWKLFNGRSVFRQRPTKTPAPIGVVVIDDAHAALSTARDCLSISIPYEDPTFKELLAEFRDDLEAYSPNELLDVAEQSPGALLRVPFWVWRSHLEGARKILHSAQNKAKEHQHIYWSWAAVRDVLEYSRTVFTGRQVTITPLCSPVGHIVNFDAAKRRIYLTATLADDSVLVTDFGADPGSVATPITPQTAGDIGERMILAPMELNPQLAVEDVRAGIAELADNRNVVVIAPSERVAKLWLPHIDESKIVRADAVADTVEQLRSGTVGLVVLVGKYDGIDLPGEACRVLVIDGLPEAFSGEERLETQLTTHTSGTDDRQVQRIEQGMGRGVRSNEDHCVVFLLGARLTQLVYNPDTLARFSPATQAQLQQSRQLAGGLEDQPLPAIIDVARQALDRDPAWVAYARRGLAHVPPSPGHVSAAAIARRTAFDRAVAGDLAAAGEALSVGIAGTSDTRLQGWLLEQKATYVDRTNPAEAQKILTAARAKNTSVLRPLVGNTYQKLSGSDHQAIAASDYLTRRYKDKVEIRMGIEALIEDLRFDPERTVEFERALVDLAMHIGLAAQRPEHDIGQGPDGLWALGQLKYWVIEAKSGSTAKYIQKGYINQLAGSINWFNRQYDASSSALPILIHPSNTLAKDASAPNGARVITDTRMGALRSAVCNFADALVTAGRWDQPDAINGLLAGHKLRANELFGYTQAIKLG</sequence>
<reference evidence="2 3" key="1">
    <citation type="journal article" date="2017" name="Infect. Genet. Evol.">
        <title>The new phylogeny of the genus Mycobacterium: The old and the news.</title>
        <authorList>
            <person name="Tortoli E."/>
            <person name="Fedrizzi T."/>
            <person name="Meehan C.J."/>
            <person name="Trovato A."/>
            <person name="Grottola A."/>
            <person name="Giacobazzi E."/>
            <person name="Serpini G.F."/>
            <person name="Tagliazucchi S."/>
            <person name="Fabio A."/>
            <person name="Bettua C."/>
            <person name="Bertorelli R."/>
            <person name="Frascaro F."/>
            <person name="De Sanctis V."/>
            <person name="Pecorari M."/>
            <person name="Jousson O."/>
            <person name="Segata N."/>
            <person name="Cirillo D.M."/>
        </authorList>
    </citation>
    <scope>NUCLEOTIDE SEQUENCE [LARGE SCALE GENOMIC DNA]</scope>
    <source>
        <strain evidence="2 3">CIP1034565</strain>
    </source>
</reference>
<dbReference type="GO" id="GO:0003677">
    <property type="term" value="F:DNA binding"/>
    <property type="evidence" value="ECO:0007669"/>
    <property type="project" value="InterPro"/>
</dbReference>
<dbReference type="Proteomes" id="UP000230551">
    <property type="component" value="Unassembled WGS sequence"/>
</dbReference>
<dbReference type="RefSeq" id="WP_090593672.1">
    <property type="nucleotide sequence ID" value="NZ_CP104302.1"/>
</dbReference>